<dbReference type="PANTHER" id="PTHR35041:SF6">
    <property type="entry name" value="FORMYLMETHIONINE DEFORMYLASE-LIKE PROTEIN-RELATED"/>
    <property type="match status" value="1"/>
</dbReference>
<feature type="compositionally biased region" description="Polar residues" evidence="1">
    <location>
        <begin position="56"/>
        <end position="65"/>
    </location>
</feature>
<name>A0A2P5I0G9_DIAHE</name>
<dbReference type="EMBL" id="MAVT02000423">
    <property type="protein sequence ID" value="POS75951.1"/>
    <property type="molecule type" value="Genomic_DNA"/>
</dbReference>
<feature type="region of interest" description="Disordered" evidence="1">
    <location>
        <begin position="1"/>
        <end position="41"/>
    </location>
</feature>
<dbReference type="InParanoid" id="A0A2P5I0G9"/>
<sequence length="641" mass="70152">MGRANEASKHSGRVDVNEYNPYEVPRDQLNASPDRTARTRSSIIRYDPYESSWVASSGQSPTAVQSPAPEISFDGGETTEYGSQDFQNTQRTTAWRIHWRAPALMVGLFAVGIMLSIGHHFYYQSLDGTIVTSDTRQEWALRAGTAFAFLTHSSLVASAGTAYAQRLWVTVKRKQFRLGALDRMFSLQSSLFSFLSWEVLSRAKLLCLLGLCLWCLPIASVITPATLSVVSGSITDIRTMNVPYPDYTIDTAVNWANFEGVGNLGGPTPEVSRITAATLTSMAVLPLTAPHPNSSYSLEYYGPSFKCQNLSAAISSNMTTATVPASELQQAWDSAMEREPGNLEVIYLGKYPVFPNSVQYGLFVNTNGFGEDGSNYTCNMWNTSYTVDFTFQDDVRTAEIRDFELLNVSDIDITYTAVKDYTHGELQSWVMYRALSDALVAEVGWGATGSLMGDDSGVVKSALAACRDMKGSWEQDLWFNSTLCRAGTIPAAIEDLSRNLTLSILTSALLANETAAQVTVHDPATFYSYNWRNLVLAYAVAIAVTAACLAVGLHSLLENGYSAGTSFSSILLTTRNADLDELARGHCLGESPLADEVCDRRLRYGLLDLQADSVHANLPHEHAAFGFAEGVRELKTGKPCW</sequence>
<evidence type="ECO:0000256" key="2">
    <source>
        <dbReference type="SAM" id="Phobius"/>
    </source>
</evidence>
<dbReference type="OrthoDB" id="5322539at2759"/>
<keyword evidence="2" id="KW-1133">Transmembrane helix</keyword>
<evidence type="ECO:0000256" key="1">
    <source>
        <dbReference type="SAM" id="MobiDB-lite"/>
    </source>
</evidence>
<organism evidence="3 4">
    <name type="scientific">Diaporthe helianthi</name>
    <dbReference type="NCBI Taxonomy" id="158607"/>
    <lineage>
        <taxon>Eukaryota</taxon>
        <taxon>Fungi</taxon>
        <taxon>Dikarya</taxon>
        <taxon>Ascomycota</taxon>
        <taxon>Pezizomycotina</taxon>
        <taxon>Sordariomycetes</taxon>
        <taxon>Sordariomycetidae</taxon>
        <taxon>Diaporthales</taxon>
        <taxon>Diaporthaceae</taxon>
        <taxon>Diaporthe</taxon>
    </lineage>
</organism>
<feature type="transmembrane region" description="Helical" evidence="2">
    <location>
        <begin position="203"/>
        <end position="230"/>
    </location>
</feature>
<evidence type="ECO:0000313" key="3">
    <source>
        <dbReference type="EMBL" id="POS75951.1"/>
    </source>
</evidence>
<evidence type="ECO:0008006" key="5">
    <source>
        <dbReference type="Google" id="ProtNLM"/>
    </source>
</evidence>
<dbReference type="Proteomes" id="UP000094444">
    <property type="component" value="Unassembled WGS sequence"/>
</dbReference>
<dbReference type="AlphaFoldDB" id="A0A2P5I0G9"/>
<feature type="compositionally biased region" description="Basic and acidic residues" evidence="1">
    <location>
        <begin position="1"/>
        <end position="16"/>
    </location>
</feature>
<keyword evidence="4" id="KW-1185">Reference proteome</keyword>
<keyword evidence="2" id="KW-0812">Transmembrane</keyword>
<feature type="transmembrane region" description="Helical" evidence="2">
    <location>
        <begin position="101"/>
        <end position="123"/>
    </location>
</feature>
<feature type="transmembrane region" description="Helical" evidence="2">
    <location>
        <begin position="535"/>
        <end position="557"/>
    </location>
</feature>
<evidence type="ECO:0000313" key="4">
    <source>
        <dbReference type="Proteomes" id="UP000094444"/>
    </source>
</evidence>
<keyword evidence="2" id="KW-0472">Membrane</keyword>
<feature type="transmembrane region" description="Helical" evidence="2">
    <location>
        <begin position="143"/>
        <end position="164"/>
    </location>
</feature>
<protein>
    <recommendedName>
        <fullName evidence="5">Formylmethionine deformylase-like protein</fullName>
    </recommendedName>
</protein>
<accession>A0A2P5I0G9</accession>
<feature type="region of interest" description="Disordered" evidence="1">
    <location>
        <begin position="56"/>
        <end position="83"/>
    </location>
</feature>
<comment type="caution">
    <text evidence="3">The sequence shown here is derived from an EMBL/GenBank/DDBJ whole genome shotgun (WGS) entry which is preliminary data.</text>
</comment>
<dbReference type="PANTHER" id="PTHR35041">
    <property type="entry name" value="MEDIATOR OF RNA POLYMERASE II TRANSCRIPTION SUBUNIT 1"/>
    <property type="match status" value="1"/>
</dbReference>
<proteinExistence type="predicted"/>
<gene>
    <name evidence="3" type="ORF">DHEL01_v205650</name>
</gene>
<dbReference type="STRING" id="158607.A0A2P5I0G9"/>
<reference evidence="3" key="1">
    <citation type="submission" date="2017-09" db="EMBL/GenBank/DDBJ databases">
        <title>Polyketide synthases of a Diaporthe helianthi virulent isolate.</title>
        <authorList>
            <person name="Baroncelli R."/>
        </authorList>
    </citation>
    <scope>NUCLEOTIDE SEQUENCE [LARGE SCALE GENOMIC DNA]</scope>
    <source>
        <strain evidence="3">7/96</strain>
    </source>
</reference>